<keyword evidence="2" id="KW-1185">Reference proteome</keyword>
<protein>
    <submittedName>
        <fullName evidence="1">Uncharacterized protein</fullName>
    </submittedName>
</protein>
<organism evidence="1 2">
    <name type="scientific">Ignelater luminosus</name>
    <name type="common">Cucubano</name>
    <name type="synonym">Pyrophorus luminosus</name>
    <dbReference type="NCBI Taxonomy" id="2038154"/>
    <lineage>
        <taxon>Eukaryota</taxon>
        <taxon>Metazoa</taxon>
        <taxon>Ecdysozoa</taxon>
        <taxon>Arthropoda</taxon>
        <taxon>Hexapoda</taxon>
        <taxon>Insecta</taxon>
        <taxon>Pterygota</taxon>
        <taxon>Neoptera</taxon>
        <taxon>Endopterygota</taxon>
        <taxon>Coleoptera</taxon>
        <taxon>Polyphaga</taxon>
        <taxon>Elateriformia</taxon>
        <taxon>Elateroidea</taxon>
        <taxon>Elateridae</taxon>
        <taxon>Agrypninae</taxon>
        <taxon>Pyrophorini</taxon>
        <taxon>Ignelater</taxon>
    </lineage>
</organism>
<accession>A0A8K0C9C2</accession>
<evidence type="ECO:0000313" key="1">
    <source>
        <dbReference type="EMBL" id="KAF2880162.1"/>
    </source>
</evidence>
<reference evidence="1" key="1">
    <citation type="submission" date="2019-08" db="EMBL/GenBank/DDBJ databases">
        <title>The genome of the North American firefly Photinus pyralis.</title>
        <authorList>
            <consortium name="Photinus pyralis genome working group"/>
            <person name="Fallon T.R."/>
            <person name="Sander Lower S.E."/>
            <person name="Weng J.-K."/>
        </authorList>
    </citation>
    <scope>NUCLEOTIDE SEQUENCE</scope>
    <source>
        <strain evidence="1">TRF0915ILg1</strain>
        <tissue evidence="1">Whole body</tissue>
    </source>
</reference>
<sequence length="115" mass="13198">MMMTSIADNSIIIIKQYCLQHIQQHEQGRSHKPVLVILDCDVLHGYQIQKLRNPKLLPHNYNVERSTRNVVDTSLASVMHIPIARLTPYLNKWVIKACITHKSGICNWSNLRGKG</sequence>
<dbReference type="Proteomes" id="UP000801492">
    <property type="component" value="Unassembled WGS sequence"/>
</dbReference>
<comment type="caution">
    <text evidence="1">The sequence shown here is derived from an EMBL/GenBank/DDBJ whole genome shotgun (WGS) entry which is preliminary data.</text>
</comment>
<dbReference type="AlphaFoldDB" id="A0A8K0C9C2"/>
<evidence type="ECO:0000313" key="2">
    <source>
        <dbReference type="Proteomes" id="UP000801492"/>
    </source>
</evidence>
<gene>
    <name evidence="1" type="ORF">ILUMI_26025</name>
</gene>
<proteinExistence type="predicted"/>
<dbReference type="OrthoDB" id="1751331at2759"/>
<name>A0A8K0C9C2_IGNLU</name>
<dbReference type="EMBL" id="VTPC01091016">
    <property type="protein sequence ID" value="KAF2880162.1"/>
    <property type="molecule type" value="Genomic_DNA"/>
</dbReference>